<dbReference type="CDD" id="cd00167">
    <property type="entry name" value="SANT"/>
    <property type="match status" value="2"/>
</dbReference>
<dbReference type="Pfam" id="PF13921">
    <property type="entry name" value="Myb_DNA-bind_6"/>
    <property type="match status" value="1"/>
</dbReference>
<keyword evidence="4" id="KW-0238">DNA-binding</keyword>
<evidence type="ECO:0000256" key="4">
    <source>
        <dbReference type="ARBA" id="ARBA00023125"/>
    </source>
</evidence>
<evidence type="ECO:0000256" key="2">
    <source>
        <dbReference type="ARBA" id="ARBA00022737"/>
    </source>
</evidence>
<dbReference type="SUPFAM" id="SSF46689">
    <property type="entry name" value="Homeodomain-like"/>
    <property type="match status" value="1"/>
</dbReference>
<evidence type="ECO:0000256" key="1">
    <source>
        <dbReference type="ARBA" id="ARBA00004123"/>
    </source>
</evidence>
<name>A0A6P8DKV9_PUNGR</name>
<proteinExistence type="predicted"/>
<dbReference type="OrthoDB" id="2143914at2759"/>
<feature type="region of interest" description="Disordered" evidence="7">
    <location>
        <begin position="239"/>
        <end position="326"/>
    </location>
</feature>
<dbReference type="GO" id="GO:0005634">
    <property type="term" value="C:nucleus"/>
    <property type="evidence" value="ECO:0007669"/>
    <property type="project" value="UniProtKB-SubCell"/>
</dbReference>
<dbReference type="RefSeq" id="XP_031392303.1">
    <property type="nucleotide sequence ID" value="XM_031536443.1"/>
</dbReference>
<keyword evidence="6" id="KW-0539">Nucleus</keyword>
<organism evidence="10 11">
    <name type="scientific">Punica granatum</name>
    <name type="common">Pomegranate</name>
    <dbReference type="NCBI Taxonomy" id="22663"/>
    <lineage>
        <taxon>Eukaryota</taxon>
        <taxon>Viridiplantae</taxon>
        <taxon>Streptophyta</taxon>
        <taxon>Embryophyta</taxon>
        <taxon>Tracheophyta</taxon>
        <taxon>Spermatophyta</taxon>
        <taxon>Magnoliopsida</taxon>
        <taxon>eudicotyledons</taxon>
        <taxon>Gunneridae</taxon>
        <taxon>Pentapetalae</taxon>
        <taxon>rosids</taxon>
        <taxon>malvids</taxon>
        <taxon>Myrtales</taxon>
        <taxon>Lythraceae</taxon>
        <taxon>Punica</taxon>
    </lineage>
</organism>
<sequence length="457" mass="50970">MEEGDHHRVLGEGGVSVNGKLTRKPRNQPLTAIDRFLCGSHENHFTHQQNVAGSPEKNRQPHGNGGRECNFSAPLYHQEEGHHFDDHQFPLLGFEESSFINGLFFLEHGVAGENDENLIEWPASDNNLGKELAKNSIGATGKRVKRGCSKALIKGQWTDEEDRKLVSLVKEYGERQWAQIAKKMAGRAGKQCRERWHNHLRPDIKKDSWSEEEERLLVEAHEKIGNRWAEIAKDIPGRTENTIKNHWNAAKRRQNSRRKNKATLNKPDPHPSVLEDYIRRKNLSAKPSTTNAALKSAPIQGSTANAAVTASGSGSTLSDEPWSNEEPTLNMLPELSGIADYDEELLFMQKFFTGNFHQPLLGPTQLLLPALDSCNTPQSSNISVSNSNHEPSFLHPNLFVPYLPANEAPSAPAIQYYGFEDKGLMHLNDSQAPTCTGKREVDLMQVASSSQLSRSGD</sequence>
<keyword evidence="3" id="KW-0805">Transcription regulation</keyword>
<dbReference type="InterPro" id="IPR017930">
    <property type="entry name" value="Myb_dom"/>
</dbReference>
<dbReference type="InterPro" id="IPR009057">
    <property type="entry name" value="Homeodomain-like_sf"/>
</dbReference>
<dbReference type="PANTHER" id="PTHR45614">
    <property type="entry name" value="MYB PROTEIN-RELATED"/>
    <property type="match status" value="1"/>
</dbReference>
<comment type="subcellular location">
    <subcellularLocation>
        <location evidence="1">Nucleus</location>
    </subcellularLocation>
</comment>
<dbReference type="GO" id="GO:0000981">
    <property type="term" value="F:DNA-binding transcription factor activity, RNA polymerase II-specific"/>
    <property type="evidence" value="ECO:0007669"/>
    <property type="project" value="TreeGrafter"/>
</dbReference>
<feature type="domain" description="Myb-like" evidence="8">
    <location>
        <begin position="201"/>
        <end position="251"/>
    </location>
</feature>
<dbReference type="AlphaFoldDB" id="A0A6P8DKV9"/>
<dbReference type="PROSITE" id="PS51294">
    <property type="entry name" value="HTH_MYB"/>
    <property type="match status" value="2"/>
</dbReference>
<dbReference type="SMART" id="SM00717">
    <property type="entry name" value="SANT"/>
    <property type="match status" value="2"/>
</dbReference>
<evidence type="ECO:0000256" key="7">
    <source>
        <dbReference type="SAM" id="MobiDB-lite"/>
    </source>
</evidence>
<keyword evidence="10" id="KW-1185">Reference proteome</keyword>
<evidence type="ECO:0000256" key="5">
    <source>
        <dbReference type="ARBA" id="ARBA00023163"/>
    </source>
</evidence>
<gene>
    <name evidence="11" type="primary">LOC116204360</name>
</gene>
<dbReference type="GO" id="GO:0000978">
    <property type="term" value="F:RNA polymerase II cis-regulatory region sequence-specific DNA binding"/>
    <property type="evidence" value="ECO:0007669"/>
    <property type="project" value="TreeGrafter"/>
</dbReference>
<feature type="region of interest" description="Disordered" evidence="7">
    <location>
        <begin position="1"/>
        <end position="26"/>
    </location>
</feature>
<feature type="domain" description="HTH myb-type" evidence="9">
    <location>
        <begin position="205"/>
        <end position="255"/>
    </location>
</feature>
<accession>A0A6P8DKV9</accession>
<evidence type="ECO:0000259" key="8">
    <source>
        <dbReference type="PROSITE" id="PS50090"/>
    </source>
</evidence>
<feature type="domain" description="Myb-like" evidence="8">
    <location>
        <begin position="149"/>
        <end position="200"/>
    </location>
</feature>
<evidence type="ECO:0000259" key="9">
    <source>
        <dbReference type="PROSITE" id="PS51294"/>
    </source>
</evidence>
<reference evidence="11" key="2">
    <citation type="submission" date="2025-08" db="UniProtKB">
        <authorList>
            <consortium name="RefSeq"/>
        </authorList>
    </citation>
    <scope>IDENTIFICATION</scope>
    <source>
        <tissue evidence="11">Leaf</tissue>
    </source>
</reference>
<feature type="compositionally biased region" description="Basic and acidic residues" evidence="7">
    <location>
        <begin position="1"/>
        <end position="10"/>
    </location>
</feature>
<evidence type="ECO:0000313" key="10">
    <source>
        <dbReference type="Proteomes" id="UP000515151"/>
    </source>
</evidence>
<feature type="region of interest" description="Disordered" evidence="7">
    <location>
        <begin position="47"/>
        <end position="69"/>
    </location>
</feature>
<keyword evidence="5" id="KW-0804">Transcription</keyword>
<protein>
    <submittedName>
        <fullName evidence="11">Transcription factor MYB64-like</fullName>
    </submittedName>
</protein>
<dbReference type="GeneID" id="116204360"/>
<dbReference type="PANTHER" id="PTHR45614:SF218">
    <property type="entry name" value="TRANSCRIPTION FACTOR MYB119-RELATED"/>
    <property type="match status" value="1"/>
</dbReference>
<evidence type="ECO:0000256" key="3">
    <source>
        <dbReference type="ARBA" id="ARBA00023015"/>
    </source>
</evidence>
<evidence type="ECO:0000256" key="6">
    <source>
        <dbReference type="ARBA" id="ARBA00023242"/>
    </source>
</evidence>
<dbReference type="PROSITE" id="PS50090">
    <property type="entry name" value="MYB_LIKE"/>
    <property type="match status" value="2"/>
</dbReference>
<keyword evidence="2" id="KW-0677">Repeat</keyword>
<dbReference type="Proteomes" id="UP000515151">
    <property type="component" value="Chromosome 4"/>
</dbReference>
<feature type="domain" description="HTH myb-type" evidence="9">
    <location>
        <begin position="149"/>
        <end position="204"/>
    </location>
</feature>
<feature type="compositionally biased region" description="Basic residues" evidence="7">
    <location>
        <begin position="249"/>
        <end position="261"/>
    </location>
</feature>
<reference evidence="10" key="1">
    <citation type="journal article" date="2020" name="Plant Biotechnol. J.">
        <title>The pomegranate (Punica granatum L.) draft genome dissects genetic divergence between soft- and hard-seeded cultivars.</title>
        <authorList>
            <person name="Luo X."/>
            <person name="Li H."/>
            <person name="Wu Z."/>
            <person name="Yao W."/>
            <person name="Zhao P."/>
            <person name="Cao D."/>
            <person name="Yu H."/>
            <person name="Li K."/>
            <person name="Poudel K."/>
            <person name="Zhao D."/>
            <person name="Zhang F."/>
            <person name="Xia X."/>
            <person name="Chen L."/>
            <person name="Wang Q."/>
            <person name="Jing D."/>
            <person name="Cao S."/>
        </authorList>
    </citation>
    <scope>NUCLEOTIDE SEQUENCE [LARGE SCALE GENOMIC DNA]</scope>
    <source>
        <strain evidence="10">cv. Tunisia</strain>
    </source>
</reference>
<dbReference type="FunFam" id="1.10.10.60:FF:000010">
    <property type="entry name" value="Transcriptional activator Myb isoform A"/>
    <property type="match status" value="1"/>
</dbReference>
<evidence type="ECO:0000313" key="11">
    <source>
        <dbReference type="RefSeq" id="XP_031392303.1"/>
    </source>
</evidence>
<feature type="compositionally biased region" description="Polar residues" evidence="7">
    <location>
        <begin position="285"/>
        <end position="318"/>
    </location>
</feature>
<dbReference type="InterPro" id="IPR050560">
    <property type="entry name" value="MYB_TF"/>
</dbReference>
<dbReference type="Gene3D" id="1.10.10.60">
    <property type="entry name" value="Homeodomain-like"/>
    <property type="match status" value="2"/>
</dbReference>
<dbReference type="InterPro" id="IPR001005">
    <property type="entry name" value="SANT/Myb"/>
</dbReference>